<gene>
    <name evidence="1" type="ORF">Ahy_A04g020964</name>
</gene>
<proteinExistence type="predicted"/>
<keyword evidence="2" id="KW-1185">Reference proteome</keyword>
<evidence type="ECO:0000313" key="1">
    <source>
        <dbReference type="EMBL" id="RYR63170.1"/>
    </source>
</evidence>
<comment type="caution">
    <text evidence="1">The sequence shown here is derived from an EMBL/GenBank/DDBJ whole genome shotgun (WGS) entry which is preliminary data.</text>
</comment>
<protein>
    <submittedName>
        <fullName evidence="1">Uncharacterized protein</fullName>
    </submittedName>
</protein>
<dbReference type="Proteomes" id="UP000289738">
    <property type="component" value="Chromosome A04"/>
</dbReference>
<dbReference type="EMBL" id="SDMP01000004">
    <property type="protein sequence ID" value="RYR63170.1"/>
    <property type="molecule type" value="Genomic_DNA"/>
</dbReference>
<reference evidence="1 2" key="1">
    <citation type="submission" date="2019-01" db="EMBL/GenBank/DDBJ databases">
        <title>Sequencing of cultivated peanut Arachis hypogaea provides insights into genome evolution and oil improvement.</title>
        <authorList>
            <person name="Chen X."/>
        </authorList>
    </citation>
    <scope>NUCLEOTIDE SEQUENCE [LARGE SCALE GENOMIC DNA]</scope>
    <source>
        <strain evidence="2">cv. Fuhuasheng</strain>
        <tissue evidence="1">Leaves</tissue>
    </source>
</reference>
<evidence type="ECO:0000313" key="2">
    <source>
        <dbReference type="Proteomes" id="UP000289738"/>
    </source>
</evidence>
<name>A0A445DJ44_ARAHY</name>
<sequence>MTSTFNHKVYCRQALIGGNYALLNTTSFIPNPDYYGYVTYIYSYSYKALLWHRLMGTNVLSISRDSSPYLRTYAHCSKQGSGITLLLINMENSTSFDVSLSGFSPKSVSFTNATATGAGTGTAVTINRRFVSFSSPIHWMLHQRHRHWSYAGATITLNGRLVSFSSSSSCSHYFSLRIFFETLIKHLFIWYLLCLNASNMFSVIEFMRFNFSAEEEVAAISEKVPDHKTIARLQLADAKDVLEGIQDVKDLLHILSSTPRHPNLIEHTSEKAKKAKDI</sequence>
<dbReference type="PANTHER" id="PTHR14363:SF13">
    <property type="entry name" value="OS07G0598400 PROTEIN"/>
    <property type="match status" value="1"/>
</dbReference>
<organism evidence="1 2">
    <name type="scientific">Arachis hypogaea</name>
    <name type="common">Peanut</name>
    <dbReference type="NCBI Taxonomy" id="3818"/>
    <lineage>
        <taxon>Eukaryota</taxon>
        <taxon>Viridiplantae</taxon>
        <taxon>Streptophyta</taxon>
        <taxon>Embryophyta</taxon>
        <taxon>Tracheophyta</taxon>
        <taxon>Spermatophyta</taxon>
        <taxon>Magnoliopsida</taxon>
        <taxon>eudicotyledons</taxon>
        <taxon>Gunneridae</taxon>
        <taxon>Pentapetalae</taxon>
        <taxon>rosids</taxon>
        <taxon>fabids</taxon>
        <taxon>Fabales</taxon>
        <taxon>Fabaceae</taxon>
        <taxon>Papilionoideae</taxon>
        <taxon>50 kb inversion clade</taxon>
        <taxon>dalbergioids sensu lato</taxon>
        <taxon>Dalbergieae</taxon>
        <taxon>Pterocarpus clade</taxon>
        <taxon>Arachis</taxon>
    </lineage>
</organism>
<dbReference type="AlphaFoldDB" id="A0A445DJ44"/>
<accession>A0A445DJ44</accession>
<dbReference type="GO" id="GO:0009505">
    <property type="term" value="C:plant-type cell wall"/>
    <property type="evidence" value="ECO:0007669"/>
    <property type="project" value="TreeGrafter"/>
</dbReference>
<dbReference type="GO" id="GO:0004566">
    <property type="term" value="F:beta-glucuronidase activity"/>
    <property type="evidence" value="ECO:0007669"/>
    <property type="project" value="TreeGrafter"/>
</dbReference>
<dbReference type="PANTHER" id="PTHR14363">
    <property type="entry name" value="HEPARANASE-RELATED"/>
    <property type="match status" value="1"/>
</dbReference>